<gene>
    <name evidence="3" type="ORF">Enr8_12380</name>
</gene>
<proteinExistence type="predicted"/>
<feature type="region of interest" description="Disordered" evidence="1">
    <location>
        <begin position="67"/>
        <end position="92"/>
    </location>
</feature>
<evidence type="ECO:0000256" key="1">
    <source>
        <dbReference type="SAM" id="MobiDB-lite"/>
    </source>
</evidence>
<name>A0A5C5VLY7_9BACT</name>
<feature type="compositionally biased region" description="Basic and acidic residues" evidence="1">
    <location>
        <begin position="71"/>
        <end position="92"/>
    </location>
</feature>
<keyword evidence="2" id="KW-1133">Transmembrane helix</keyword>
<organism evidence="3 4">
    <name type="scientific">Blastopirellula retiformator</name>
    <dbReference type="NCBI Taxonomy" id="2527970"/>
    <lineage>
        <taxon>Bacteria</taxon>
        <taxon>Pseudomonadati</taxon>
        <taxon>Planctomycetota</taxon>
        <taxon>Planctomycetia</taxon>
        <taxon>Pirellulales</taxon>
        <taxon>Pirellulaceae</taxon>
        <taxon>Blastopirellula</taxon>
    </lineage>
</organism>
<reference evidence="3 4" key="1">
    <citation type="submission" date="2019-02" db="EMBL/GenBank/DDBJ databases">
        <title>Deep-cultivation of Planctomycetes and their phenomic and genomic characterization uncovers novel biology.</title>
        <authorList>
            <person name="Wiegand S."/>
            <person name="Jogler M."/>
            <person name="Boedeker C."/>
            <person name="Pinto D."/>
            <person name="Vollmers J."/>
            <person name="Rivas-Marin E."/>
            <person name="Kohn T."/>
            <person name="Peeters S.H."/>
            <person name="Heuer A."/>
            <person name="Rast P."/>
            <person name="Oberbeckmann S."/>
            <person name="Bunk B."/>
            <person name="Jeske O."/>
            <person name="Meyerdierks A."/>
            <person name="Storesund J.E."/>
            <person name="Kallscheuer N."/>
            <person name="Luecker S."/>
            <person name="Lage O.M."/>
            <person name="Pohl T."/>
            <person name="Merkel B.J."/>
            <person name="Hornburger P."/>
            <person name="Mueller R.-W."/>
            <person name="Bruemmer F."/>
            <person name="Labrenz M."/>
            <person name="Spormann A.M."/>
            <person name="Op Den Camp H."/>
            <person name="Overmann J."/>
            <person name="Amann R."/>
            <person name="Jetten M.S.M."/>
            <person name="Mascher T."/>
            <person name="Medema M.H."/>
            <person name="Devos D.P."/>
            <person name="Kaster A.-K."/>
            <person name="Ovreas L."/>
            <person name="Rohde M."/>
            <person name="Galperin M.Y."/>
            <person name="Jogler C."/>
        </authorList>
    </citation>
    <scope>NUCLEOTIDE SEQUENCE [LARGE SCALE GENOMIC DNA]</scope>
    <source>
        <strain evidence="3 4">Enr8</strain>
    </source>
</reference>
<dbReference type="AlphaFoldDB" id="A0A5C5VLY7"/>
<dbReference type="RefSeq" id="WP_146429701.1">
    <property type="nucleotide sequence ID" value="NZ_SJPF01000001.1"/>
</dbReference>
<evidence type="ECO:0000313" key="3">
    <source>
        <dbReference type="EMBL" id="TWT39538.1"/>
    </source>
</evidence>
<keyword evidence="2" id="KW-0812">Transmembrane</keyword>
<comment type="caution">
    <text evidence="3">The sequence shown here is derived from an EMBL/GenBank/DDBJ whole genome shotgun (WGS) entry which is preliminary data.</text>
</comment>
<feature type="transmembrane region" description="Helical" evidence="2">
    <location>
        <begin position="6"/>
        <end position="32"/>
    </location>
</feature>
<keyword evidence="2" id="KW-0472">Membrane</keyword>
<dbReference type="OrthoDB" id="5296227at2"/>
<evidence type="ECO:0000313" key="4">
    <source>
        <dbReference type="Proteomes" id="UP000318878"/>
    </source>
</evidence>
<dbReference type="EMBL" id="SJPF01000001">
    <property type="protein sequence ID" value="TWT39538.1"/>
    <property type="molecule type" value="Genomic_DNA"/>
</dbReference>
<protein>
    <recommendedName>
        <fullName evidence="5">(Na+)-NQR maturation NqrM</fullName>
    </recommendedName>
</protein>
<dbReference type="Proteomes" id="UP000318878">
    <property type="component" value="Unassembled WGS sequence"/>
</dbReference>
<accession>A0A5C5VLY7</accession>
<evidence type="ECO:0008006" key="5">
    <source>
        <dbReference type="Google" id="ProtNLM"/>
    </source>
</evidence>
<evidence type="ECO:0000256" key="2">
    <source>
        <dbReference type="SAM" id="Phobius"/>
    </source>
</evidence>
<sequence>MFVALYGTLLTILIAVGVFAIALAGMAIGVIISNRSIKGSCGGLNNFKDSVGNPICDACTNPKPDCTGKGPRHEAEHCDEHPAENDETAVHS</sequence>
<keyword evidence="4" id="KW-1185">Reference proteome</keyword>